<dbReference type="RefSeq" id="WP_132830364.1">
    <property type="nucleotide sequence ID" value="NZ_SMFP01000010.1"/>
</dbReference>
<evidence type="ECO:0000256" key="3">
    <source>
        <dbReference type="ARBA" id="ARBA00022695"/>
    </source>
</evidence>
<dbReference type="GO" id="GO:0003677">
    <property type="term" value="F:DNA binding"/>
    <property type="evidence" value="ECO:0007669"/>
    <property type="project" value="InterPro"/>
</dbReference>
<dbReference type="Pfam" id="PF13177">
    <property type="entry name" value="DNA_pol3_delta2"/>
    <property type="match status" value="1"/>
</dbReference>
<dbReference type="GO" id="GO:0006261">
    <property type="term" value="P:DNA-templated DNA replication"/>
    <property type="evidence" value="ECO:0007669"/>
    <property type="project" value="TreeGrafter"/>
</dbReference>
<dbReference type="Gene3D" id="1.20.272.10">
    <property type="match status" value="1"/>
</dbReference>
<dbReference type="CDD" id="cd18137">
    <property type="entry name" value="HLD_clamp_pol_III_gamma_tau"/>
    <property type="match status" value="1"/>
</dbReference>
<dbReference type="AlphaFoldDB" id="A0A4R5ENR7"/>
<dbReference type="GO" id="GO:0003887">
    <property type="term" value="F:DNA-directed DNA polymerase activity"/>
    <property type="evidence" value="ECO:0007669"/>
    <property type="project" value="UniProtKB-KW"/>
</dbReference>
<dbReference type="SMART" id="SM00382">
    <property type="entry name" value="AAA"/>
    <property type="match status" value="1"/>
</dbReference>
<dbReference type="InterPro" id="IPR027417">
    <property type="entry name" value="P-loop_NTPase"/>
</dbReference>
<comment type="subunit">
    <text evidence="11">DNA polymerase III contains a core (composed of alpha, epsilon and theta chains) that associates with a tau subunit. This core dimerizes to form the POLIII' complex. PolIII' associates with the gamma complex (composed of gamma, delta, delta', psi and chi chains) and with the beta chain to form the complete DNA polymerase III complex.</text>
</comment>
<evidence type="ECO:0000313" key="15">
    <source>
        <dbReference type="Proteomes" id="UP000294662"/>
    </source>
</evidence>
<reference evidence="14 15" key="1">
    <citation type="submission" date="2019-03" db="EMBL/GenBank/DDBJ databases">
        <authorList>
            <person name="Zhang S."/>
        </authorList>
    </citation>
    <scope>NUCLEOTIDE SEQUENCE [LARGE SCALE GENOMIC DNA]</scope>
    <source>
        <strain evidence="14 15">S4J41</strain>
    </source>
</reference>
<evidence type="ECO:0000256" key="4">
    <source>
        <dbReference type="ARBA" id="ARBA00022705"/>
    </source>
</evidence>
<evidence type="ECO:0000256" key="11">
    <source>
        <dbReference type="RuleBase" id="RU364063"/>
    </source>
</evidence>
<dbReference type="InterPro" id="IPR022754">
    <property type="entry name" value="DNA_pol_III_gamma-3"/>
</dbReference>
<comment type="caution">
    <text evidence="14">The sequence shown here is derived from an EMBL/GenBank/DDBJ whole genome shotgun (WGS) entry which is preliminary data.</text>
</comment>
<proteinExistence type="inferred from homology"/>
<dbReference type="GO" id="GO:0009360">
    <property type="term" value="C:DNA polymerase III complex"/>
    <property type="evidence" value="ECO:0007669"/>
    <property type="project" value="InterPro"/>
</dbReference>
<dbReference type="GO" id="GO:0005524">
    <property type="term" value="F:ATP binding"/>
    <property type="evidence" value="ECO:0007669"/>
    <property type="project" value="UniProtKB-KW"/>
</dbReference>
<comment type="catalytic activity">
    <reaction evidence="10 11">
        <text>DNA(n) + a 2'-deoxyribonucleoside 5'-triphosphate = DNA(n+1) + diphosphate</text>
        <dbReference type="Rhea" id="RHEA:22508"/>
        <dbReference type="Rhea" id="RHEA-COMP:17339"/>
        <dbReference type="Rhea" id="RHEA-COMP:17340"/>
        <dbReference type="ChEBI" id="CHEBI:33019"/>
        <dbReference type="ChEBI" id="CHEBI:61560"/>
        <dbReference type="ChEBI" id="CHEBI:173112"/>
        <dbReference type="EC" id="2.7.7.7"/>
    </reaction>
</comment>
<gene>
    <name evidence="11" type="primary">dnaX</name>
    <name evidence="14" type="ORF">E1B25_15165</name>
</gene>
<comment type="similarity">
    <text evidence="1 11">Belongs to the DnaX/STICHEL family.</text>
</comment>
<keyword evidence="9 11" id="KW-0239">DNA-directed DNA polymerase</keyword>
<dbReference type="CDD" id="cd00009">
    <property type="entry name" value="AAA"/>
    <property type="match status" value="1"/>
</dbReference>
<evidence type="ECO:0000313" key="14">
    <source>
        <dbReference type="EMBL" id="TDE36252.1"/>
    </source>
</evidence>
<keyword evidence="7" id="KW-0862">Zinc</keyword>
<dbReference type="NCBIfam" id="NF004046">
    <property type="entry name" value="PRK05563.1"/>
    <property type="match status" value="1"/>
</dbReference>
<feature type="compositionally biased region" description="Low complexity" evidence="12">
    <location>
        <begin position="402"/>
        <end position="422"/>
    </location>
</feature>
<feature type="domain" description="AAA+ ATPase" evidence="13">
    <location>
        <begin position="43"/>
        <end position="190"/>
    </location>
</feature>
<dbReference type="EMBL" id="SMFP01000010">
    <property type="protein sequence ID" value="TDE36252.1"/>
    <property type="molecule type" value="Genomic_DNA"/>
</dbReference>
<dbReference type="Gene3D" id="3.40.50.300">
    <property type="entry name" value="P-loop containing nucleotide triphosphate hydrolases"/>
    <property type="match status" value="1"/>
</dbReference>
<dbReference type="SUPFAM" id="SSF48019">
    <property type="entry name" value="post-AAA+ oligomerization domain-like"/>
    <property type="match status" value="1"/>
</dbReference>
<evidence type="ECO:0000256" key="9">
    <source>
        <dbReference type="ARBA" id="ARBA00022932"/>
    </source>
</evidence>
<keyword evidence="15" id="KW-1185">Reference proteome</keyword>
<evidence type="ECO:0000256" key="2">
    <source>
        <dbReference type="ARBA" id="ARBA00022679"/>
    </source>
</evidence>
<evidence type="ECO:0000256" key="6">
    <source>
        <dbReference type="ARBA" id="ARBA00022741"/>
    </source>
</evidence>
<organism evidence="14 15">
    <name type="scientific">Antarcticimicrobium sediminis</name>
    <dbReference type="NCBI Taxonomy" id="2546227"/>
    <lineage>
        <taxon>Bacteria</taxon>
        <taxon>Pseudomonadati</taxon>
        <taxon>Pseudomonadota</taxon>
        <taxon>Alphaproteobacteria</taxon>
        <taxon>Rhodobacterales</taxon>
        <taxon>Paracoccaceae</taxon>
        <taxon>Antarcticimicrobium</taxon>
    </lineage>
</organism>
<dbReference type="InterPro" id="IPR050238">
    <property type="entry name" value="DNA_Rep/Repair_Clamp_Loader"/>
</dbReference>
<name>A0A4R5ENR7_9RHOB</name>
<dbReference type="GO" id="GO:0046872">
    <property type="term" value="F:metal ion binding"/>
    <property type="evidence" value="ECO:0007669"/>
    <property type="project" value="UniProtKB-KW"/>
</dbReference>
<dbReference type="PANTHER" id="PTHR11669">
    <property type="entry name" value="REPLICATION FACTOR C / DNA POLYMERASE III GAMMA-TAU SUBUNIT"/>
    <property type="match status" value="1"/>
</dbReference>
<evidence type="ECO:0000256" key="7">
    <source>
        <dbReference type="ARBA" id="ARBA00022833"/>
    </source>
</evidence>
<dbReference type="FunFam" id="3.40.50.300:FF:000014">
    <property type="entry name" value="DNA polymerase III subunit gamma/tau"/>
    <property type="match status" value="1"/>
</dbReference>
<dbReference type="FunFam" id="1.20.272.10:FF:000003">
    <property type="entry name" value="DNA polymerase III subunit gamma/tau"/>
    <property type="match status" value="1"/>
</dbReference>
<keyword evidence="8 11" id="KW-0067">ATP-binding</keyword>
<dbReference type="Pfam" id="PF22608">
    <property type="entry name" value="DNAX_ATPase_lid"/>
    <property type="match status" value="1"/>
</dbReference>
<evidence type="ECO:0000256" key="1">
    <source>
        <dbReference type="ARBA" id="ARBA00006360"/>
    </source>
</evidence>
<dbReference type="SUPFAM" id="SSF52540">
    <property type="entry name" value="P-loop containing nucleoside triphosphate hydrolases"/>
    <property type="match status" value="1"/>
</dbReference>
<evidence type="ECO:0000259" key="13">
    <source>
        <dbReference type="SMART" id="SM00382"/>
    </source>
</evidence>
<evidence type="ECO:0000256" key="8">
    <source>
        <dbReference type="ARBA" id="ARBA00022840"/>
    </source>
</evidence>
<dbReference type="Gene3D" id="1.10.8.60">
    <property type="match status" value="1"/>
</dbReference>
<dbReference type="Pfam" id="PF12169">
    <property type="entry name" value="DNA_pol3_gamma3"/>
    <property type="match status" value="1"/>
</dbReference>
<comment type="function">
    <text evidence="11">DNA polymerase III is a complex, multichain enzyme responsible for most of the replicative synthesis in bacteria. This DNA polymerase also exhibits 3' to 5' exonuclease activity.</text>
</comment>
<evidence type="ECO:0000256" key="10">
    <source>
        <dbReference type="ARBA" id="ARBA00049244"/>
    </source>
</evidence>
<sequence length="594" mass="63877">MTETPETAYQVLARKYRPETFADLVGQEAMVRTLKNAFAADRIAQAFIMTGIRGTGKTTTARIIAKGINCIGPDGTGGPTTEPCGVCEHCQAIMEGRHVDVMEMDAASRTGVNDIREIIDSVRYRAASARYKIYIIDEVHMLSTSAFNALLKTLEEPPAHVKFIFATTEIRKVPVTVLSRCQRFDLRRIEPEDQIALLRRIADAEHAEIADDALALITRAAEGSARDATSLLDQAISHGAGETTAEQVRAMLGLADRGRVLDLLDLILKGDAAGALTELSSQYAEGADPLAVLRDLAEITHWVSVVKITPDAAEDPTVSPDERARGQVMAEALPMRVLSRMWQMLLKALEEVSAAPNAMMAAEMAVIRMTHVADLPAPEELLRKLRDSPQPPASPPGGGAHAGSANGATTATAARATGAMPTSGASMSGPSGGRGGAQQTALAQDAEMALSRYPTFHHVVELIRTNRDGKLLIEVETGVRLVSYQPGRIEFEPAPNAARDLAQQLGQRLQSWTGNRWAVTVVNEGGSPTIAEDRDAAEDALRATATDHPMVQAVLAKFPKAKIIDIRTPEQIAANAEVEALPEVEDEWDPFEDG</sequence>
<evidence type="ECO:0000256" key="12">
    <source>
        <dbReference type="SAM" id="MobiDB-lite"/>
    </source>
</evidence>
<protein>
    <recommendedName>
        <fullName evidence="11">DNA polymerase III subunit gamma/tau</fullName>
        <ecNumber evidence="11">2.7.7.7</ecNumber>
    </recommendedName>
</protein>
<dbReference type="InterPro" id="IPR022107">
    <property type="entry name" value="DNA_pol_III_gamma/tau_C"/>
</dbReference>
<dbReference type="FunFam" id="1.10.8.60:FF:000013">
    <property type="entry name" value="DNA polymerase III subunit gamma/tau"/>
    <property type="match status" value="1"/>
</dbReference>
<accession>A0A4R5ENR7</accession>
<keyword evidence="5" id="KW-0479">Metal-binding</keyword>
<dbReference type="EC" id="2.7.7.7" evidence="11"/>
<dbReference type="Pfam" id="PF12362">
    <property type="entry name" value="DUF3646"/>
    <property type="match status" value="1"/>
</dbReference>
<dbReference type="InterPro" id="IPR008921">
    <property type="entry name" value="DNA_pol3_clamp-load_cplx_C"/>
</dbReference>
<keyword evidence="6 11" id="KW-0547">Nucleotide-binding</keyword>
<dbReference type="InterPro" id="IPR045085">
    <property type="entry name" value="HLD_clamp_pol_III_gamma_tau"/>
</dbReference>
<feature type="region of interest" description="Disordered" evidence="12">
    <location>
        <begin position="385"/>
        <end position="443"/>
    </location>
</feature>
<dbReference type="NCBIfam" id="TIGR02397">
    <property type="entry name" value="dnaX_nterm"/>
    <property type="match status" value="1"/>
</dbReference>
<keyword evidence="3 11" id="KW-0548">Nucleotidyltransferase</keyword>
<evidence type="ECO:0000256" key="5">
    <source>
        <dbReference type="ARBA" id="ARBA00022723"/>
    </source>
</evidence>
<dbReference type="NCBIfam" id="NF006585">
    <property type="entry name" value="PRK09111.1"/>
    <property type="match status" value="1"/>
</dbReference>
<keyword evidence="4 11" id="KW-0235">DNA replication</keyword>
<keyword evidence="2 11" id="KW-0808">Transferase</keyword>
<dbReference type="InterPro" id="IPR012763">
    <property type="entry name" value="DNA_pol_III_sug/sutau_N"/>
</dbReference>
<dbReference type="PANTHER" id="PTHR11669:SF0">
    <property type="entry name" value="PROTEIN STICHEL-LIKE 2"/>
    <property type="match status" value="1"/>
</dbReference>
<dbReference type="Proteomes" id="UP000294662">
    <property type="component" value="Unassembled WGS sequence"/>
</dbReference>
<dbReference type="InterPro" id="IPR003593">
    <property type="entry name" value="AAA+_ATPase"/>
</dbReference>
<dbReference type="OrthoDB" id="9810148at2"/>